<dbReference type="Gene3D" id="3.30.230.10">
    <property type="match status" value="1"/>
</dbReference>
<keyword evidence="1" id="KW-0378">Hydrolase</keyword>
<gene>
    <name evidence="4" type="ORF">LCGC14_2309940</name>
</gene>
<name>A0A0F9FFT6_9ZZZZ</name>
<dbReference type="InterPro" id="IPR008269">
    <property type="entry name" value="Lon_proteolytic"/>
</dbReference>
<dbReference type="EMBL" id="LAZR01032759">
    <property type="protein sequence ID" value="KKL49992.1"/>
    <property type="molecule type" value="Genomic_DNA"/>
</dbReference>
<dbReference type="PROSITE" id="PS51786">
    <property type="entry name" value="LON_PROTEOLYTIC"/>
    <property type="match status" value="1"/>
</dbReference>
<keyword evidence="2" id="KW-0720">Serine protease</keyword>
<reference evidence="4" key="1">
    <citation type="journal article" date="2015" name="Nature">
        <title>Complex archaea that bridge the gap between prokaryotes and eukaryotes.</title>
        <authorList>
            <person name="Spang A."/>
            <person name="Saw J.H."/>
            <person name="Jorgensen S.L."/>
            <person name="Zaremba-Niedzwiedzka K."/>
            <person name="Martijn J."/>
            <person name="Lind A.E."/>
            <person name="van Eijk R."/>
            <person name="Schleper C."/>
            <person name="Guy L."/>
            <person name="Ettema T.J."/>
        </authorList>
    </citation>
    <scope>NUCLEOTIDE SEQUENCE</scope>
</reference>
<dbReference type="PROSITE" id="PS01046">
    <property type="entry name" value="LON_SER"/>
    <property type="match status" value="1"/>
</dbReference>
<dbReference type="InterPro" id="IPR020568">
    <property type="entry name" value="Ribosomal_Su5_D2-typ_SF"/>
</dbReference>
<feature type="domain" description="Lon proteolytic" evidence="3">
    <location>
        <begin position="12"/>
        <end position="193"/>
    </location>
</feature>
<sequence length="207" mass="22422">WGRRFRWELAEEDEVGVATGLAATMAGGDILYVEARCLSGKGRLTLTGKLGEVMQESAQAAVTYARSRASLLDIQPSFFDKHDIHIHVPAGAIPKDGPSAGVTIVTTLVSAITRRPVRRDVAMTGEITLRGKILPVGAIRDKVLAAHRAGIKRVLLPDENENDLAEVSEEVRREMDLVLVEHVDEVLNAALHPEKRPEVPKLAAAAT</sequence>
<dbReference type="GO" id="GO:0030163">
    <property type="term" value="P:protein catabolic process"/>
    <property type="evidence" value="ECO:0007669"/>
    <property type="project" value="InterPro"/>
</dbReference>
<evidence type="ECO:0000313" key="4">
    <source>
        <dbReference type="EMBL" id="KKL49992.1"/>
    </source>
</evidence>
<dbReference type="GO" id="GO:0004252">
    <property type="term" value="F:serine-type endopeptidase activity"/>
    <property type="evidence" value="ECO:0007669"/>
    <property type="project" value="InterPro"/>
</dbReference>
<dbReference type="GO" id="GO:0005524">
    <property type="term" value="F:ATP binding"/>
    <property type="evidence" value="ECO:0007669"/>
    <property type="project" value="InterPro"/>
</dbReference>
<organism evidence="4">
    <name type="scientific">marine sediment metagenome</name>
    <dbReference type="NCBI Taxonomy" id="412755"/>
    <lineage>
        <taxon>unclassified sequences</taxon>
        <taxon>metagenomes</taxon>
        <taxon>ecological metagenomes</taxon>
    </lineage>
</organism>
<dbReference type="Pfam" id="PF05362">
    <property type="entry name" value="Lon_C"/>
    <property type="match status" value="1"/>
</dbReference>
<dbReference type="AlphaFoldDB" id="A0A0F9FFT6"/>
<keyword evidence="2" id="KW-0645">Protease</keyword>
<dbReference type="PRINTS" id="PR00830">
    <property type="entry name" value="ENDOLAPTASE"/>
</dbReference>
<dbReference type="SUPFAM" id="SSF54211">
    <property type="entry name" value="Ribosomal protein S5 domain 2-like"/>
    <property type="match status" value="1"/>
</dbReference>
<dbReference type="InterPro" id="IPR027065">
    <property type="entry name" value="Lon_Prtase"/>
</dbReference>
<dbReference type="InterPro" id="IPR014721">
    <property type="entry name" value="Ribsml_uS5_D2-typ_fold_subgr"/>
</dbReference>
<comment type="caution">
    <text evidence="4">The sequence shown here is derived from an EMBL/GenBank/DDBJ whole genome shotgun (WGS) entry which is preliminary data.</text>
</comment>
<dbReference type="PANTHER" id="PTHR10046">
    <property type="entry name" value="ATP DEPENDENT LON PROTEASE FAMILY MEMBER"/>
    <property type="match status" value="1"/>
</dbReference>
<accession>A0A0F9FFT6</accession>
<protein>
    <recommendedName>
        <fullName evidence="3">Lon proteolytic domain-containing protein</fullName>
    </recommendedName>
</protein>
<evidence type="ECO:0000259" key="3">
    <source>
        <dbReference type="PROSITE" id="PS51786"/>
    </source>
</evidence>
<dbReference type="GO" id="GO:0004176">
    <property type="term" value="F:ATP-dependent peptidase activity"/>
    <property type="evidence" value="ECO:0007669"/>
    <property type="project" value="InterPro"/>
</dbReference>
<proteinExistence type="predicted"/>
<dbReference type="GO" id="GO:0006508">
    <property type="term" value="P:proteolysis"/>
    <property type="evidence" value="ECO:0007669"/>
    <property type="project" value="InterPro"/>
</dbReference>
<evidence type="ECO:0000256" key="2">
    <source>
        <dbReference type="ARBA" id="ARBA00022825"/>
    </source>
</evidence>
<feature type="non-terminal residue" evidence="4">
    <location>
        <position position="1"/>
    </location>
</feature>
<evidence type="ECO:0000256" key="1">
    <source>
        <dbReference type="ARBA" id="ARBA00022801"/>
    </source>
</evidence>
<dbReference type="InterPro" id="IPR008268">
    <property type="entry name" value="Peptidase_S16_AS"/>
</dbReference>